<dbReference type="InterPro" id="IPR010090">
    <property type="entry name" value="Phage_tape_meas"/>
</dbReference>
<evidence type="ECO:0000256" key="2">
    <source>
        <dbReference type="SAM" id="MobiDB-lite"/>
    </source>
</evidence>
<evidence type="ECO:0000259" key="4">
    <source>
        <dbReference type="Pfam" id="PF10145"/>
    </source>
</evidence>
<dbReference type="PANTHER" id="PTHR37813">
    <property type="entry name" value="FELS-2 PROPHAGE PROTEIN"/>
    <property type="match status" value="1"/>
</dbReference>
<dbReference type="OrthoDB" id="125399at2157"/>
<feature type="compositionally biased region" description="Polar residues" evidence="2">
    <location>
        <begin position="584"/>
        <end position="600"/>
    </location>
</feature>
<feature type="compositionally biased region" description="Polar residues" evidence="2">
    <location>
        <begin position="526"/>
        <end position="541"/>
    </location>
</feature>
<feature type="compositionally biased region" description="Acidic residues" evidence="2">
    <location>
        <begin position="601"/>
        <end position="611"/>
    </location>
</feature>
<organism evidence="5 6">
    <name type="scientific">Halostagnicola kamekurae</name>
    <dbReference type="NCBI Taxonomy" id="619731"/>
    <lineage>
        <taxon>Archaea</taxon>
        <taxon>Methanobacteriati</taxon>
        <taxon>Methanobacteriota</taxon>
        <taxon>Stenosarchaea group</taxon>
        <taxon>Halobacteria</taxon>
        <taxon>Halobacteriales</taxon>
        <taxon>Natrialbaceae</taxon>
        <taxon>Halostagnicola</taxon>
    </lineage>
</organism>
<feature type="transmembrane region" description="Helical" evidence="3">
    <location>
        <begin position="345"/>
        <end position="368"/>
    </location>
</feature>
<feature type="domain" description="Phage tail tape measure protein" evidence="4">
    <location>
        <begin position="96"/>
        <end position="280"/>
    </location>
</feature>
<keyword evidence="6" id="KW-1185">Reference proteome</keyword>
<dbReference type="EMBL" id="FOZS01000002">
    <property type="protein sequence ID" value="SFS63196.1"/>
    <property type="molecule type" value="Genomic_DNA"/>
</dbReference>
<dbReference type="Proteomes" id="UP000199199">
    <property type="component" value="Unassembled WGS sequence"/>
</dbReference>
<feature type="transmembrane region" description="Helical" evidence="3">
    <location>
        <begin position="423"/>
        <end position="445"/>
    </location>
</feature>
<name>A0A1I6REX1_9EURY</name>
<feature type="transmembrane region" description="Helical" evidence="3">
    <location>
        <begin position="380"/>
        <end position="403"/>
    </location>
</feature>
<protein>
    <submittedName>
        <fullName evidence="5">Phage tail tape measure protein, TP901 family, core region</fullName>
    </submittedName>
</protein>
<dbReference type="NCBIfam" id="TIGR01760">
    <property type="entry name" value="tape_meas_TP901"/>
    <property type="match status" value="1"/>
</dbReference>
<keyword evidence="3" id="KW-1133">Transmembrane helix</keyword>
<gene>
    <name evidence="5" type="ORF">SAMN04488556_1743</name>
</gene>
<accession>A0A1I6REX1</accession>
<keyword evidence="3" id="KW-0812">Transmembrane</keyword>
<reference evidence="6" key="1">
    <citation type="submission" date="2016-10" db="EMBL/GenBank/DDBJ databases">
        <authorList>
            <person name="Varghese N."/>
            <person name="Submissions S."/>
        </authorList>
    </citation>
    <scope>NUCLEOTIDE SEQUENCE [LARGE SCALE GENOMIC DNA]</scope>
    <source>
        <strain evidence="6">DSM 22427</strain>
    </source>
</reference>
<keyword evidence="1" id="KW-1188">Viral release from host cell</keyword>
<evidence type="ECO:0000256" key="1">
    <source>
        <dbReference type="ARBA" id="ARBA00022612"/>
    </source>
</evidence>
<evidence type="ECO:0000313" key="5">
    <source>
        <dbReference type="EMBL" id="SFS63196.1"/>
    </source>
</evidence>
<evidence type="ECO:0000313" key="6">
    <source>
        <dbReference type="Proteomes" id="UP000199199"/>
    </source>
</evidence>
<sequence>MPTISTLTAVLELDKSDFESKLDTAQRDLDGFGSRAQRTGDRLASAGQSLTMGVTAPLAAMGALSARTAANFDQAMQQSIAVMGDVDASMRENLEERAREVANTTTHSADQAAQSYYYLASAGLDAAQSMEAMPEVAAFAEAGNLKMAEATDVATNVMSAFGYEASEMNEVTDTLTATVSNHNQTMQGMSSAMSNVAPIASSLGISIEETSAAIGQMGDVGIQGQRAGTALRNVLSQISDETSPVTKRLEDMGVATRDSEGDILSLTQILENMEQAGVEAGDAATIFGTEAGPAMAALISEGSSALEENTQKLEDADGATREMATTQRETLNAELQIAKSNLLDVGIAIGSILIPMLTTLTGYATVAAKKFQGLNKGQQRAIVVVGALVAVLGPLLILFGTLLTMLPAMATGASMAAGAFASLWSALLGPIAPIIAAVIGLAAAWQTNFMDIQGQTENGVNTVLDLLNWMVDQINKILPNRWEIDFEAEDVDFTTENGSSSRGAQDKDDYLPDDMSDSGLEGGTDGLTSGQNGQDPLQNTEAGAGQNPEDALQESENLEGADAEKIESIYAKLEDNQGGEGATETDTASLQEQLDASSESTDSDIDSMLEDFESRSRSSGQSGQQDLSRVVNRLDQLLEAIRALGGPQEISGTLDLNGWEAEVRGVVQDENEKIASQADVRGARGSRGGRQ</sequence>
<dbReference type="PANTHER" id="PTHR37813:SF1">
    <property type="entry name" value="FELS-2 PROPHAGE PROTEIN"/>
    <property type="match status" value="1"/>
</dbReference>
<feature type="region of interest" description="Disordered" evidence="2">
    <location>
        <begin position="494"/>
        <end position="557"/>
    </location>
</feature>
<feature type="region of interest" description="Disordered" evidence="2">
    <location>
        <begin position="575"/>
        <end position="628"/>
    </location>
</feature>
<feature type="compositionally biased region" description="Polar residues" evidence="2">
    <location>
        <begin position="494"/>
        <end position="503"/>
    </location>
</feature>
<dbReference type="Pfam" id="PF10145">
    <property type="entry name" value="PhageMin_Tail"/>
    <property type="match status" value="1"/>
</dbReference>
<keyword evidence="3" id="KW-0472">Membrane</keyword>
<proteinExistence type="predicted"/>
<evidence type="ECO:0000256" key="3">
    <source>
        <dbReference type="SAM" id="Phobius"/>
    </source>
</evidence>
<dbReference type="AlphaFoldDB" id="A0A1I6REX1"/>